<gene>
    <name evidence="2" type="ORF">SAMN05216233_110181</name>
</gene>
<name>A0A1G5GIH4_9BACT</name>
<evidence type="ECO:0000256" key="1">
    <source>
        <dbReference type="ARBA" id="ARBA00023121"/>
    </source>
</evidence>
<dbReference type="Pfam" id="PF02645">
    <property type="entry name" value="DegV"/>
    <property type="match status" value="1"/>
</dbReference>
<evidence type="ECO:0000313" key="2">
    <source>
        <dbReference type="EMBL" id="SCY51171.1"/>
    </source>
</evidence>
<accession>A0A1G5GIH4</accession>
<keyword evidence="1" id="KW-0446">Lipid-binding</keyword>
<dbReference type="GO" id="GO:0008289">
    <property type="term" value="F:lipid binding"/>
    <property type="evidence" value="ECO:0007669"/>
    <property type="project" value="UniProtKB-KW"/>
</dbReference>
<dbReference type="AlphaFoldDB" id="A0A1G5GIH4"/>
<dbReference type="PROSITE" id="PS51482">
    <property type="entry name" value="DEGV"/>
    <property type="match status" value="1"/>
</dbReference>
<dbReference type="SUPFAM" id="SSF82549">
    <property type="entry name" value="DAK1/DegV-like"/>
    <property type="match status" value="1"/>
</dbReference>
<dbReference type="PANTHER" id="PTHR33434">
    <property type="entry name" value="DEGV DOMAIN-CONTAINING PROTEIN DR_1986-RELATED"/>
    <property type="match status" value="1"/>
</dbReference>
<dbReference type="Gene3D" id="3.30.1180.10">
    <property type="match status" value="1"/>
</dbReference>
<dbReference type="RefSeq" id="WP_175469833.1">
    <property type="nucleotide sequence ID" value="NZ_FMUX01000010.1"/>
</dbReference>
<dbReference type="PANTHER" id="PTHR33434:SF2">
    <property type="entry name" value="FATTY ACID-BINDING PROTEIN TM_1468"/>
    <property type="match status" value="1"/>
</dbReference>
<dbReference type="Gene3D" id="3.40.50.10170">
    <property type="match status" value="1"/>
</dbReference>
<proteinExistence type="predicted"/>
<dbReference type="InterPro" id="IPR003797">
    <property type="entry name" value="DegV"/>
</dbReference>
<dbReference type="InterPro" id="IPR050270">
    <property type="entry name" value="DegV_domain_contain"/>
</dbReference>
<evidence type="ECO:0000313" key="3">
    <source>
        <dbReference type="Proteomes" id="UP000198870"/>
    </source>
</evidence>
<dbReference type="EMBL" id="FMUX01000010">
    <property type="protein sequence ID" value="SCY51171.1"/>
    <property type="molecule type" value="Genomic_DNA"/>
</dbReference>
<reference evidence="2 3" key="1">
    <citation type="submission" date="2016-10" db="EMBL/GenBank/DDBJ databases">
        <authorList>
            <person name="de Groot N.N."/>
        </authorList>
    </citation>
    <scope>NUCLEOTIDE SEQUENCE [LARGE SCALE GENOMIC DNA]</scope>
    <source>
        <strain evidence="2 3">AA1</strain>
    </source>
</reference>
<protein>
    <submittedName>
        <fullName evidence="2">EDD domain protein, DegV family</fullName>
    </submittedName>
</protein>
<keyword evidence="3" id="KW-1185">Reference proteome</keyword>
<sequence length="286" mass="30605">MGQRIAIVTDSTADFPAGVTEKLGIRCVPVHVVVDGVDYLDGVSITSAQLVSRMKQGAEVVTRAAAPAAYADLYDSLLARYDRVLSFHLSAHLSNCHECAGNALALLDPADAERVTVFDTGSVSIGQAMYTLMAVRYLKKHGRIEGMKEALDASFSVGVNQVTVEDLAWLRKGGKLGALSAAFGRMLDIKPILEMKGGRLALVRKVRGMTRTLDEMVACADRLKGQGAWEVWVCHCDAGASAFYLRNQLANVLEKEVHTIHMVEAGAAISVNVGPGSCCWGMVPLG</sequence>
<dbReference type="NCBIfam" id="TIGR00762">
    <property type="entry name" value="DegV"/>
    <property type="match status" value="1"/>
</dbReference>
<dbReference type="InterPro" id="IPR043168">
    <property type="entry name" value="DegV_C"/>
</dbReference>
<organism evidence="2 3">
    <name type="scientific">Desulfoluna spongiiphila</name>
    <dbReference type="NCBI Taxonomy" id="419481"/>
    <lineage>
        <taxon>Bacteria</taxon>
        <taxon>Pseudomonadati</taxon>
        <taxon>Thermodesulfobacteriota</taxon>
        <taxon>Desulfobacteria</taxon>
        <taxon>Desulfobacterales</taxon>
        <taxon>Desulfolunaceae</taxon>
        <taxon>Desulfoluna</taxon>
    </lineage>
</organism>
<dbReference type="Proteomes" id="UP000198870">
    <property type="component" value="Unassembled WGS sequence"/>
</dbReference>